<gene>
    <name evidence="1" type="ORF">Ctob_007940</name>
</gene>
<proteinExistence type="predicted"/>
<dbReference type="Proteomes" id="UP000037460">
    <property type="component" value="Unassembled WGS sequence"/>
</dbReference>
<evidence type="ECO:0000313" key="2">
    <source>
        <dbReference type="Proteomes" id="UP000037460"/>
    </source>
</evidence>
<accession>A0A0M0JS99</accession>
<protein>
    <submittedName>
        <fullName evidence="1">Uncharacterized protein</fullName>
    </submittedName>
</protein>
<keyword evidence="2" id="KW-1185">Reference proteome</keyword>
<evidence type="ECO:0000313" key="1">
    <source>
        <dbReference type="EMBL" id="KOO29192.1"/>
    </source>
</evidence>
<dbReference type="EMBL" id="JWZX01002450">
    <property type="protein sequence ID" value="KOO29192.1"/>
    <property type="molecule type" value="Genomic_DNA"/>
</dbReference>
<name>A0A0M0JS99_9EUKA</name>
<feature type="non-terminal residue" evidence="1">
    <location>
        <position position="319"/>
    </location>
</feature>
<organism evidence="1 2">
    <name type="scientific">Chrysochromulina tobinii</name>
    <dbReference type="NCBI Taxonomy" id="1460289"/>
    <lineage>
        <taxon>Eukaryota</taxon>
        <taxon>Haptista</taxon>
        <taxon>Haptophyta</taxon>
        <taxon>Prymnesiophyceae</taxon>
        <taxon>Prymnesiales</taxon>
        <taxon>Chrysochromulinaceae</taxon>
        <taxon>Chrysochromulina</taxon>
    </lineage>
</organism>
<comment type="caution">
    <text evidence="1">The sequence shown here is derived from an EMBL/GenBank/DDBJ whole genome shotgun (WGS) entry which is preliminary data.</text>
</comment>
<sequence length="319" mass="34970">MAAAAPAAAAPAPLAYRVVRVKASMPTYRYLWNVLPLTQIVGRGERTQQQEKAFADLVRRAPKDIETYRQNGAPPGRSLLEILRAYAVLGDNKFVLDAEGAATSQLKYVDSAFWSPLQGVHSVLEDKKTAVHRLQCGSAEDPEGLLCTYVVCCLPLGAEGGLHEYVVAFVVGYDADTSTYAVLHTPNAADGTVLAQQQQQQPENTHVQAAALAPRYFEVPAARIAAFPGGRCMFRQYVKGQEVLARWEVSVLVTEPITHDFLRPRGQWRGTQHTTLLYPAEIVGGHGLEHVQVRYLSARGAGEDKVYTVHKRDVALPPE</sequence>
<reference evidence="2" key="1">
    <citation type="journal article" date="2015" name="PLoS Genet.">
        <title>Genome Sequence and Transcriptome Analyses of Chrysochromulina tobin: Metabolic Tools for Enhanced Algal Fitness in the Prominent Order Prymnesiales (Haptophyceae).</title>
        <authorList>
            <person name="Hovde B.T."/>
            <person name="Deodato C.R."/>
            <person name="Hunsperger H.M."/>
            <person name="Ryken S.A."/>
            <person name="Yost W."/>
            <person name="Jha R.K."/>
            <person name="Patterson J."/>
            <person name="Monnat R.J. Jr."/>
            <person name="Barlow S.B."/>
            <person name="Starkenburg S.R."/>
            <person name="Cattolico R.A."/>
        </authorList>
    </citation>
    <scope>NUCLEOTIDE SEQUENCE</scope>
    <source>
        <strain evidence="2">CCMP291</strain>
    </source>
</reference>
<dbReference type="AlphaFoldDB" id="A0A0M0JS99"/>